<dbReference type="GO" id="GO:0005737">
    <property type="term" value="C:cytoplasm"/>
    <property type="evidence" value="ECO:0007669"/>
    <property type="project" value="TreeGrafter"/>
</dbReference>
<dbReference type="PROSITE" id="PS00626">
    <property type="entry name" value="RCC1_2"/>
    <property type="match status" value="4"/>
</dbReference>
<dbReference type="PROSITE" id="PS50835">
    <property type="entry name" value="IG_LIKE"/>
    <property type="match status" value="2"/>
</dbReference>
<feature type="domain" description="Ig-like" evidence="1">
    <location>
        <begin position="234"/>
        <end position="314"/>
    </location>
</feature>
<sequence length="838" mass="87114">MGREFTMSKNMRKFWPAGGNIMVVLRCLKISMAMTVVCWGVTNSVGATTSSESILSGLDSGAIIAKEPTNRVASVGAPASLSLGVAGHLPISYQLLIDGSNFAEALDTTNLVWTTGGDATWFAQGTNSYDGVAAASSGPISTNQQSTLQTTVTGPGTLSFWWNASESFFNAYVFYVNGIQQASFFGSSGWQQKTIYLGAGSQTLLWKYINAGLSTGQDSGTLDQVAFTPGITLPTFTTSPTNQTLSAGATANFAAEAIGTPPLIYQWQFNGAGITGATNSSFCLTNVQASDAGNYALVVTNAYGKTNSSNVVLTINNSAPVITAQPVSQAMASRGKASFQVLVQGSEPLFYQWLFNGINILGATNPVLSLANLQMGNAGTYQLIISNSYGSVYSSNATLTVGATAVLAWGYNGFGQTNIPVQLTNVTAIAAGGYHNLALTGDGSVIGWGRNLEGQINVPSSLTNAVAICGGEYHSMALRRDGSVCCWGWNQYGQTNTPIGLSNVTQIAAGFEHSLALKKDGTVIAWGYNQFGQTNIPSGLSNVVAIAGGGLHSLALKSDGTVVAWGYNQFSQTNVPPQLSNVVAIAGGENHSLAIQSDGTVVIWGDNQLEQTNVPPGILNAVAIAGGESHSMVLQATGSVVVWKYNYFGQTNIPVVLTNATAIASGLQHCLALVNDGSPSITRQPLNVSAAGGADVTLSTGVTGLGPLSYQWQLNGTNIAGATNPSLSIPNVAVGNQGSYSVVVSNMYGSVTSSNAALTVLPLPSPLLFRTGPQYLQLTSDGFKLQVTGATGPVIIYSSTNLLNWQPVCTNSPTSGTVQYIDSAATNSGLRFYRAVQQ</sequence>
<dbReference type="GO" id="GO:0005085">
    <property type="term" value="F:guanyl-nucleotide exchange factor activity"/>
    <property type="evidence" value="ECO:0007669"/>
    <property type="project" value="TreeGrafter"/>
</dbReference>
<keyword evidence="3" id="KW-1185">Reference proteome</keyword>
<dbReference type="SMART" id="SM00409">
    <property type="entry name" value="IG"/>
    <property type="match status" value="3"/>
</dbReference>
<protein>
    <submittedName>
        <fullName evidence="2">Immunoglobulin I-set domain protein</fullName>
    </submittedName>
</protein>
<proteinExistence type="predicted"/>
<evidence type="ECO:0000313" key="2">
    <source>
        <dbReference type="EMBL" id="EEF59992.1"/>
    </source>
</evidence>
<comment type="caution">
    <text evidence="2">The sequence shown here is derived from an EMBL/GenBank/DDBJ whole genome shotgun (WGS) entry which is preliminary data.</text>
</comment>
<accession>B9XJD1</accession>
<evidence type="ECO:0000259" key="1">
    <source>
        <dbReference type="PROSITE" id="PS50835"/>
    </source>
</evidence>
<dbReference type="InterPro" id="IPR036179">
    <property type="entry name" value="Ig-like_dom_sf"/>
</dbReference>
<dbReference type="Pfam" id="PF07679">
    <property type="entry name" value="I-set"/>
    <property type="match status" value="1"/>
</dbReference>
<dbReference type="InterPro" id="IPR009091">
    <property type="entry name" value="RCC1/BLIP-II"/>
</dbReference>
<reference evidence="2 3" key="1">
    <citation type="journal article" date="2011" name="J. Bacteriol.">
        <title>Genome sequence of 'Pedosphaera parvula' Ellin514, an aerobic Verrucomicrobial isolate from pasture soil.</title>
        <authorList>
            <person name="Kant R."/>
            <person name="van Passel M.W."/>
            <person name="Sangwan P."/>
            <person name="Palva A."/>
            <person name="Lucas S."/>
            <person name="Copeland A."/>
            <person name="Lapidus A."/>
            <person name="Glavina Del Rio T."/>
            <person name="Dalin E."/>
            <person name="Tice H."/>
            <person name="Bruce D."/>
            <person name="Goodwin L."/>
            <person name="Pitluck S."/>
            <person name="Chertkov O."/>
            <person name="Larimer F.W."/>
            <person name="Land M.L."/>
            <person name="Hauser L."/>
            <person name="Brettin T.S."/>
            <person name="Detter J.C."/>
            <person name="Han S."/>
            <person name="de Vos W.M."/>
            <person name="Janssen P.H."/>
            <person name="Smidt H."/>
        </authorList>
    </citation>
    <scope>NUCLEOTIDE SEQUENCE [LARGE SCALE GENOMIC DNA]</scope>
    <source>
        <strain evidence="2 3">Ellin514</strain>
    </source>
</reference>
<dbReference type="SUPFAM" id="SSF50985">
    <property type="entry name" value="RCC1/BLIP-II"/>
    <property type="match status" value="1"/>
</dbReference>
<dbReference type="InterPro" id="IPR013783">
    <property type="entry name" value="Ig-like_fold"/>
</dbReference>
<dbReference type="InterPro" id="IPR003599">
    <property type="entry name" value="Ig_sub"/>
</dbReference>
<dbReference type="InterPro" id="IPR013098">
    <property type="entry name" value="Ig_I-set"/>
</dbReference>
<dbReference type="SUPFAM" id="SSF48726">
    <property type="entry name" value="Immunoglobulin"/>
    <property type="match status" value="3"/>
</dbReference>
<organism evidence="2 3">
    <name type="scientific">Pedosphaera parvula (strain Ellin514)</name>
    <dbReference type="NCBI Taxonomy" id="320771"/>
    <lineage>
        <taxon>Bacteria</taxon>
        <taxon>Pseudomonadati</taxon>
        <taxon>Verrucomicrobiota</taxon>
        <taxon>Pedosphaerae</taxon>
        <taxon>Pedosphaerales</taxon>
        <taxon>Pedosphaeraceae</taxon>
        <taxon>Pedosphaera</taxon>
    </lineage>
</organism>
<feature type="domain" description="Ig-like" evidence="1">
    <location>
        <begin position="679"/>
        <end position="759"/>
    </location>
</feature>
<name>B9XJD1_PEDPL</name>
<dbReference type="Pfam" id="PF13927">
    <property type="entry name" value="Ig_3"/>
    <property type="match status" value="1"/>
</dbReference>
<dbReference type="Pfam" id="PF13540">
    <property type="entry name" value="RCC1_2"/>
    <property type="match status" value="5"/>
</dbReference>
<dbReference type="PRINTS" id="PR00633">
    <property type="entry name" value="RCCNDNSATION"/>
</dbReference>
<dbReference type="PANTHER" id="PTHR45982:SF1">
    <property type="entry name" value="REGULATOR OF CHROMOSOME CONDENSATION"/>
    <property type="match status" value="1"/>
</dbReference>
<dbReference type="AlphaFoldDB" id="B9XJD1"/>
<gene>
    <name evidence="2" type="ORF">Cflav_PD3051</name>
</gene>
<dbReference type="Proteomes" id="UP000003688">
    <property type="component" value="Unassembled WGS sequence"/>
</dbReference>
<dbReference type="InterPro" id="IPR051553">
    <property type="entry name" value="Ran_GTPase-activating"/>
</dbReference>
<dbReference type="InterPro" id="IPR007110">
    <property type="entry name" value="Ig-like_dom"/>
</dbReference>
<evidence type="ECO:0000313" key="3">
    <source>
        <dbReference type="Proteomes" id="UP000003688"/>
    </source>
</evidence>
<dbReference type="EMBL" id="ABOX02000021">
    <property type="protein sequence ID" value="EEF59992.1"/>
    <property type="molecule type" value="Genomic_DNA"/>
</dbReference>
<dbReference type="Gene3D" id="2.130.10.30">
    <property type="entry name" value="Regulator of chromosome condensation 1/beta-lactamase-inhibitor protein II"/>
    <property type="match status" value="2"/>
</dbReference>
<dbReference type="PANTHER" id="PTHR45982">
    <property type="entry name" value="REGULATOR OF CHROMOSOME CONDENSATION"/>
    <property type="match status" value="1"/>
</dbReference>
<dbReference type="InterPro" id="IPR000408">
    <property type="entry name" value="Reg_chr_condens"/>
</dbReference>
<dbReference type="Gene3D" id="2.60.40.10">
    <property type="entry name" value="Immunoglobulins"/>
    <property type="match status" value="3"/>
</dbReference>
<dbReference type="PROSITE" id="PS50012">
    <property type="entry name" value="RCC1_3"/>
    <property type="match status" value="5"/>
</dbReference>
<dbReference type="STRING" id="320771.Cflav_PD3051"/>